<accession>A0AAV9UUK6</accession>
<proteinExistence type="predicted"/>
<dbReference type="AlphaFoldDB" id="A0AAV9UUK6"/>
<name>A0AAV9UUK6_9PEZI</name>
<dbReference type="SUPFAM" id="SSF52833">
    <property type="entry name" value="Thioredoxin-like"/>
    <property type="match status" value="1"/>
</dbReference>
<gene>
    <name evidence="3" type="ORF">TWF696_005689</name>
</gene>
<evidence type="ECO:0000259" key="1">
    <source>
        <dbReference type="Pfam" id="PF13409"/>
    </source>
</evidence>
<evidence type="ECO:0000313" key="4">
    <source>
        <dbReference type="Proteomes" id="UP001375240"/>
    </source>
</evidence>
<dbReference type="Gene3D" id="1.20.1050.10">
    <property type="match status" value="1"/>
</dbReference>
<sequence length="264" mass="29671">MMASPSKPILFYDIASAPPVTTYAVNPWKTRLALNFKGVHYETSWTELTQVTAVRKSLGVRPCRKHWIDNSDFYTLPIIIDPSTGAAVGDSFDIADYLDKTYPDQPTLIPPGTKALLKAFNGQVDQLFTSHTVLCARNMPFNPETAHITRKEFCRRAGVNRWEDILQIAEGENRKKLLASLEKALGEEPLDGLSKAFLNKDDGPFLNGKDPMYGDMIIGAWLQMYKICLPKEEWEMLSSWHGGIWGRLSDALEDYKKVDGGRDG</sequence>
<dbReference type="EMBL" id="JAVHNQ010000004">
    <property type="protein sequence ID" value="KAK6349403.1"/>
    <property type="molecule type" value="Genomic_DNA"/>
</dbReference>
<dbReference type="InterPro" id="IPR004045">
    <property type="entry name" value="Glutathione_S-Trfase_N"/>
</dbReference>
<dbReference type="Gene3D" id="3.40.30.10">
    <property type="entry name" value="Glutaredoxin"/>
    <property type="match status" value="1"/>
</dbReference>
<dbReference type="Pfam" id="PF13409">
    <property type="entry name" value="GST_N_2"/>
    <property type="match status" value="1"/>
</dbReference>
<organism evidence="3 4">
    <name type="scientific">Orbilia brochopaga</name>
    <dbReference type="NCBI Taxonomy" id="3140254"/>
    <lineage>
        <taxon>Eukaryota</taxon>
        <taxon>Fungi</taxon>
        <taxon>Dikarya</taxon>
        <taxon>Ascomycota</taxon>
        <taxon>Pezizomycotina</taxon>
        <taxon>Orbiliomycetes</taxon>
        <taxon>Orbiliales</taxon>
        <taxon>Orbiliaceae</taxon>
        <taxon>Orbilia</taxon>
    </lineage>
</organism>
<dbReference type="InterPro" id="IPR054416">
    <property type="entry name" value="GST_UstS-like_C"/>
</dbReference>
<evidence type="ECO:0000313" key="3">
    <source>
        <dbReference type="EMBL" id="KAK6349403.1"/>
    </source>
</evidence>
<dbReference type="InterPro" id="IPR036249">
    <property type="entry name" value="Thioredoxin-like_sf"/>
</dbReference>
<dbReference type="Proteomes" id="UP001375240">
    <property type="component" value="Unassembled WGS sequence"/>
</dbReference>
<keyword evidence="4" id="KW-1185">Reference proteome</keyword>
<feature type="domain" description="GST N-terminal" evidence="1">
    <location>
        <begin position="27"/>
        <end position="100"/>
    </location>
</feature>
<feature type="domain" description="Glutathione S-transferase UstS-like C-terminal" evidence="2">
    <location>
        <begin position="116"/>
        <end position="255"/>
    </location>
</feature>
<comment type="caution">
    <text evidence="3">The sequence shown here is derived from an EMBL/GenBank/DDBJ whole genome shotgun (WGS) entry which is preliminary data.</text>
</comment>
<evidence type="ECO:0008006" key="5">
    <source>
        <dbReference type="Google" id="ProtNLM"/>
    </source>
</evidence>
<dbReference type="CDD" id="cd03038">
    <property type="entry name" value="GST_N_etherase_LigE"/>
    <property type="match status" value="1"/>
</dbReference>
<dbReference type="Pfam" id="PF22041">
    <property type="entry name" value="GST_C_7"/>
    <property type="match status" value="1"/>
</dbReference>
<protein>
    <recommendedName>
        <fullName evidence="5">GST N-terminal domain-containing protein</fullName>
    </recommendedName>
</protein>
<evidence type="ECO:0000259" key="2">
    <source>
        <dbReference type="Pfam" id="PF22041"/>
    </source>
</evidence>
<reference evidence="3 4" key="1">
    <citation type="submission" date="2019-10" db="EMBL/GenBank/DDBJ databases">
        <authorList>
            <person name="Palmer J.M."/>
        </authorList>
    </citation>
    <scope>NUCLEOTIDE SEQUENCE [LARGE SCALE GENOMIC DNA]</scope>
    <source>
        <strain evidence="3 4">TWF696</strain>
    </source>
</reference>